<dbReference type="CDD" id="cd16326">
    <property type="entry name" value="LolB"/>
    <property type="match status" value="1"/>
</dbReference>
<sequence length="193" mass="21469">MLLTLWLSGCVTAPKPEAAHSESQRQSLWKTHQQQLKALDDWSLKGRLGLRVPGQSGSLSLEWQQNNGQYLIYLDGPLGQSVAKIKGQSGAVELEASGQRYSGVSPEGLLFELTGWDLPVSLLRYWVVGLPSPESDSNIQLNNQGYPALISQQGWQVEYLQYKDFSGVTLPARIKVRQGEVQATLFARSWELK</sequence>
<evidence type="ECO:0000256" key="6">
    <source>
        <dbReference type="ARBA" id="ARBA00022729"/>
    </source>
</evidence>
<evidence type="ECO:0000256" key="12">
    <source>
        <dbReference type="ARBA" id="ARBA00023288"/>
    </source>
</evidence>
<proteinExistence type="inferred from homology"/>
<evidence type="ECO:0000256" key="8">
    <source>
        <dbReference type="ARBA" id="ARBA00023136"/>
    </source>
</evidence>
<organism evidence="14 15">
    <name type="scientific">Endozoicomonas numazuensis</name>
    <dbReference type="NCBI Taxonomy" id="1137799"/>
    <lineage>
        <taxon>Bacteria</taxon>
        <taxon>Pseudomonadati</taxon>
        <taxon>Pseudomonadota</taxon>
        <taxon>Gammaproteobacteria</taxon>
        <taxon>Oceanospirillales</taxon>
        <taxon>Endozoicomonadaceae</taxon>
        <taxon>Endozoicomonas</taxon>
    </lineage>
</organism>
<dbReference type="Proteomes" id="UP000028073">
    <property type="component" value="Unassembled WGS sequence"/>
</dbReference>
<comment type="subcellular location">
    <subcellularLocation>
        <location evidence="1">Cell outer membrane</location>
        <topology evidence="1">Lipid-anchor</topology>
    </subcellularLocation>
</comment>
<dbReference type="Pfam" id="PF03550">
    <property type="entry name" value="LolB"/>
    <property type="match status" value="1"/>
</dbReference>
<accession>A0A081NK79</accession>
<keyword evidence="6" id="KW-0732">Signal</keyword>
<keyword evidence="15" id="KW-1185">Reference proteome</keyword>
<dbReference type="STRING" id="1137799.GZ78_01945"/>
<keyword evidence="9" id="KW-0564">Palmitate</keyword>
<comment type="function">
    <text evidence="13">Plays a critical role in the incorporation of lipoproteins in the outer membrane after they are released by the LolA protein.</text>
</comment>
<name>A0A081NK79_9GAMM</name>
<dbReference type="GO" id="GO:0044874">
    <property type="term" value="P:lipoprotein localization to outer membrane"/>
    <property type="evidence" value="ECO:0007669"/>
    <property type="project" value="UniProtKB-UniRule"/>
</dbReference>
<evidence type="ECO:0000256" key="10">
    <source>
        <dbReference type="ARBA" id="ARBA00023186"/>
    </source>
</evidence>
<keyword evidence="8 13" id="KW-0472">Membrane</keyword>
<dbReference type="eggNOG" id="COG3017">
    <property type="taxonomic scope" value="Bacteria"/>
</dbReference>
<dbReference type="InterPro" id="IPR029046">
    <property type="entry name" value="LolA/LolB/LppX"/>
</dbReference>
<comment type="caution">
    <text evidence="14">The sequence shown here is derived from an EMBL/GenBank/DDBJ whole genome shotgun (WGS) entry which is preliminary data.</text>
</comment>
<evidence type="ECO:0000256" key="4">
    <source>
        <dbReference type="ARBA" id="ARBA00016202"/>
    </source>
</evidence>
<comment type="subunit">
    <text evidence="3 13">Monomer.</text>
</comment>
<keyword evidence="7 13" id="KW-0653">Protein transport</keyword>
<gene>
    <name evidence="13" type="primary">lolB</name>
    <name evidence="14" type="ORF">GZ78_01945</name>
</gene>
<evidence type="ECO:0000256" key="9">
    <source>
        <dbReference type="ARBA" id="ARBA00023139"/>
    </source>
</evidence>
<protein>
    <recommendedName>
        <fullName evidence="4 13">Outer-membrane lipoprotein LolB</fullName>
    </recommendedName>
</protein>
<dbReference type="NCBIfam" id="TIGR00548">
    <property type="entry name" value="lolB"/>
    <property type="match status" value="1"/>
</dbReference>
<evidence type="ECO:0000256" key="11">
    <source>
        <dbReference type="ARBA" id="ARBA00023237"/>
    </source>
</evidence>
<evidence type="ECO:0000313" key="15">
    <source>
        <dbReference type="Proteomes" id="UP000028073"/>
    </source>
</evidence>
<dbReference type="InterPro" id="IPR004565">
    <property type="entry name" value="OM_lipoprot_LolB"/>
</dbReference>
<evidence type="ECO:0000313" key="14">
    <source>
        <dbReference type="EMBL" id="KEQ18852.1"/>
    </source>
</evidence>
<keyword evidence="12" id="KW-0449">Lipoprotein</keyword>
<evidence type="ECO:0000256" key="2">
    <source>
        <dbReference type="ARBA" id="ARBA00009696"/>
    </source>
</evidence>
<dbReference type="HAMAP" id="MF_00233">
    <property type="entry name" value="LolB"/>
    <property type="match status" value="1"/>
</dbReference>
<reference evidence="14 15" key="1">
    <citation type="submission" date="2014-06" db="EMBL/GenBank/DDBJ databases">
        <title>Whole Genome Sequences of Three Symbiotic Endozoicomonas Bacteria.</title>
        <authorList>
            <person name="Neave M.J."/>
            <person name="Apprill A."/>
            <person name="Voolstra C.R."/>
        </authorList>
    </citation>
    <scope>NUCLEOTIDE SEQUENCE [LARGE SCALE GENOMIC DNA]</scope>
    <source>
        <strain evidence="14 15">DSM 25634</strain>
    </source>
</reference>
<dbReference type="GO" id="GO:0009279">
    <property type="term" value="C:cell outer membrane"/>
    <property type="evidence" value="ECO:0007669"/>
    <property type="project" value="UniProtKB-SubCell"/>
</dbReference>
<dbReference type="EMBL" id="JOKH01000001">
    <property type="protein sequence ID" value="KEQ18852.1"/>
    <property type="molecule type" value="Genomic_DNA"/>
</dbReference>
<dbReference type="SUPFAM" id="SSF89392">
    <property type="entry name" value="Prokaryotic lipoproteins and lipoprotein localization factors"/>
    <property type="match status" value="1"/>
</dbReference>
<evidence type="ECO:0000256" key="7">
    <source>
        <dbReference type="ARBA" id="ARBA00022927"/>
    </source>
</evidence>
<evidence type="ECO:0000256" key="3">
    <source>
        <dbReference type="ARBA" id="ARBA00011245"/>
    </source>
</evidence>
<evidence type="ECO:0000256" key="1">
    <source>
        <dbReference type="ARBA" id="ARBA00004459"/>
    </source>
</evidence>
<comment type="similarity">
    <text evidence="2 13">Belongs to the LolB family.</text>
</comment>
<evidence type="ECO:0000256" key="5">
    <source>
        <dbReference type="ARBA" id="ARBA00022448"/>
    </source>
</evidence>
<keyword evidence="5 13" id="KW-0813">Transport</keyword>
<evidence type="ECO:0000256" key="13">
    <source>
        <dbReference type="HAMAP-Rule" id="MF_00233"/>
    </source>
</evidence>
<keyword evidence="10 13" id="KW-0143">Chaperone</keyword>
<keyword evidence="11 13" id="KW-0998">Cell outer membrane</keyword>
<dbReference type="AlphaFoldDB" id="A0A081NK79"/>
<dbReference type="GO" id="GO:0015031">
    <property type="term" value="P:protein transport"/>
    <property type="evidence" value="ECO:0007669"/>
    <property type="project" value="UniProtKB-KW"/>
</dbReference>
<dbReference type="Gene3D" id="2.50.20.10">
    <property type="entry name" value="Lipoprotein localisation LolA/LolB/LppX"/>
    <property type="match status" value="1"/>
</dbReference>